<protein>
    <submittedName>
        <fullName evidence="2">Uncharacterized protein</fullName>
    </submittedName>
</protein>
<evidence type="ECO:0000313" key="2">
    <source>
        <dbReference type="EMBL" id="OIQ71868.1"/>
    </source>
</evidence>
<dbReference type="AlphaFoldDB" id="A0A1J5PWE2"/>
<sequence>MLINPMPTTTDNNRSPSPTLNGTIPSIAPSTVSPNKPPRPNECPQAAAGTWVEAKTDPSATAIGAKITRFSARSSPRWVISRTPQVRITAGMPQAPSPAMMISGDAMVAPIRPNRFCTGASVTAIQPGSPGA</sequence>
<evidence type="ECO:0000256" key="1">
    <source>
        <dbReference type="SAM" id="MobiDB-lite"/>
    </source>
</evidence>
<organism evidence="2">
    <name type="scientific">mine drainage metagenome</name>
    <dbReference type="NCBI Taxonomy" id="410659"/>
    <lineage>
        <taxon>unclassified sequences</taxon>
        <taxon>metagenomes</taxon>
        <taxon>ecological metagenomes</taxon>
    </lineage>
</organism>
<comment type="caution">
    <text evidence="2">The sequence shown here is derived from an EMBL/GenBank/DDBJ whole genome shotgun (WGS) entry which is preliminary data.</text>
</comment>
<gene>
    <name evidence="2" type="ORF">GALL_465130</name>
</gene>
<dbReference type="EMBL" id="MLJW01003527">
    <property type="protein sequence ID" value="OIQ71868.1"/>
    <property type="molecule type" value="Genomic_DNA"/>
</dbReference>
<reference evidence="2" key="1">
    <citation type="submission" date="2016-10" db="EMBL/GenBank/DDBJ databases">
        <title>Sequence of Gallionella enrichment culture.</title>
        <authorList>
            <person name="Poehlein A."/>
            <person name="Muehling M."/>
            <person name="Daniel R."/>
        </authorList>
    </citation>
    <scope>NUCLEOTIDE SEQUENCE</scope>
</reference>
<feature type="region of interest" description="Disordered" evidence="1">
    <location>
        <begin position="1"/>
        <end position="46"/>
    </location>
</feature>
<accession>A0A1J5PWE2</accession>
<feature type="compositionally biased region" description="Polar residues" evidence="1">
    <location>
        <begin position="1"/>
        <end position="34"/>
    </location>
</feature>
<name>A0A1J5PWE2_9ZZZZ</name>
<proteinExistence type="predicted"/>